<dbReference type="InterPro" id="IPR007197">
    <property type="entry name" value="rSAM"/>
</dbReference>
<evidence type="ECO:0000313" key="8">
    <source>
        <dbReference type="Proteomes" id="UP000249590"/>
    </source>
</evidence>
<dbReference type="Gene3D" id="3.80.30.20">
    <property type="entry name" value="tm_1862 like domain"/>
    <property type="match status" value="1"/>
</dbReference>
<dbReference type="InterPro" id="IPR006638">
    <property type="entry name" value="Elp3/MiaA/NifB-like_rSAM"/>
</dbReference>
<dbReference type="Pfam" id="PF13282">
    <property type="entry name" value="DUF4070"/>
    <property type="match status" value="1"/>
</dbReference>
<gene>
    <name evidence="7" type="ORF">DLJ53_00005</name>
</gene>
<comment type="caution">
    <text evidence="7">The sequence shown here is derived from an EMBL/GenBank/DDBJ whole genome shotgun (WGS) entry which is preliminary data.</text>
</comment>
<name>A0A8B2P1F1_9HYPH</name>
<dbReference type="Pfam" id="PF04055">
    <property type="entry name" value="Radical_SAM"/>
    <property type="match status" value="1"/>
</dbReference>
<dbReference type="InterPro" id="IPR023404">
    <property type="entry name" value="rSAM_horseshoe"/>
</dbReference>
<organism evidence="7 8">
    <name type="scientific">Acuticoccus sediminis</name>
    <dbReference type="NCBI Taxonomy" id="2184697"/>
    <lineage>
        <taxon>Bacteria</taxon>
        <taxon>Pseudomonadati</taxon>
        <taxon>Pseudomonadota</taxon>
        <taxon>Alphaproteobacteria</taxon>
        <taxon>Hyphomicrobiales</taxon>
        <taxon>Amorphaceae</taxon>
        <taxon>Acuticoccus</taxon>
    </lineage>
</organism>
<dbReference type="SFLD" id="SFLDF00303">
    <property type="entry name" value="hopanoid_C2-methyltransferase"/>
    <property type="match status" value="1"/>
</dbReference>
<keyword evidence="8" id="KW-1185">Reference proteome</keyword>
<dbReference type="GO" id="GO:0046872">
    <property type="term" value="F:metal ion binding"/>
    <property type="evidence" value="ECO:0007669"/>
    <property type="project" value="UniProtKB-KW"/>
</dbReference>
<dbReference type="InterPro" id="IPR034530">
    <property type="entry name" value="HpnP-like"/>
</dbReference>
<keyword evidence="5" id="KW-0411">Iron-sulfur</keyword>
<keyword evidence="4" id="KW-0408">Iron</keyword>
<sequence length="574" mass="64091">MRMHDQNSPNLGSGTFVPRVRSSPVAVFDRPLRIALVCPRFEPSFYGDDYYVPLASSRARATMAPGVLPLLAALVPGRHEIVLFDENTDALDFQELRTFDVIGITGMIVQRIRLREILAELHDFDGILAVGGPYASIDEDFFSHRCDVIFVGEADESWPRFVEDVVAGRPLPRRLEQSAKTDMTKLPPPRYDLVDHTKYLSASVQFSRGCPFLCEFCDIITIYGRKPRAKDPAAVIAELDVLRKRGVGTVFLVDDNLIGNKKLAKGLLVELVAWQKANNYPLKLATEVSINLADEPELLELMYEAGMSSIFIGIESPSEAALAETKKVQNIRGDSLADKLTRIREAGLLVTGGMIVGFDSDGPEIFALQEEFVREVALARVGIATLTVLPTTPLFDRMKKEGRLRLDNPNCNFQPLQMTPEELSAGCAALNQRLFEPEAYFDRYFSTIANFPGLRQKRKELAARRGKPPAAMRALAYVGAMRQLWRLTKAAKSAGELGNVMPRYAKIFRGRTRYAGGSETSFPIFVNACAQHWHLYYLYKSFRSQKHTITNTYAYGSDTPVPQIVEREPAKLSA</sequence>
<dbReference type="SFLD" id="SFLDG01123">
    <property type="entry name" value="methyltransferase_(Class_B)"/>
    <property type="match status" value="1"/>
</dbReference>
<evidence type="ECO:0000256" key="5">
    <source>
        <dbReference type="ARBA" id="ARBA00023014"/>
    </source>
</evidence>
<protein>
    <submittedName>
        <fullName evidence="7">B12-binding domain-containing radical SAM protein</fullName>
    </submittedName>
</protein>
<dbReference type="InterPro" id="IPR034466">
    <property type="entry name" value="Methyltransferase_Class_B"/>
</dbReference>
<dbReference type="PANTHER" id="PTHR43409:SF3">
    <property type="entry name" value="HYPOTHETICAL METHYLTRANSFERASE"/>
    <property type="match status" value="1"/>
</dbReference>
<proteinExistence type="predicted"/>
<dbReference type="InterPro" id="IPR058240">
    <property type="entry name" value="rSAM_sf"/>
</dbReference>
<evidence type="ECO:0000256" key="2">
    <source>
        <dbReference type="ARBA" id="ARBA00022691"/>
    </source>
</evidence>
<keyword evidence="3" id="KW-0479">Metal-binding</keyword>
<evidence type="ECO:0000259" key="6">
    <source>
        <dbReference type="PROSITE" id="PS51918"/>
    </source>
</evidence>
<dbReference type="EMBL" id="QHHQ01000001">
    <property type="protein sequence ID" value="RAI02962.1"/>
    <property type="molecule type" value="Genomic_DNA"/>
</dbReference>
<accession>A0A8B2P1F1</accession>
<dbReference type="GO" id="GO:0005829">
    <property type="term" value="C:cytosol"/>
    <property type="evidence" value="ECO:0007669"/>
    <property type="project" value="TreeGrafter"/>
</dbReference>
<comment type="cofactor">
    <cofactor evidence="1">
        <name>[4Fe-4S] cluster</name>
        <dbReference type="ChEBI" id="CHEBI:49883"/>
    </cofactor>
</comment>
<dbReference type="AlphaFoldDB" id="A0A8B2P1F1"/>
<dbReference type="InterPro" id="IPR025274">
    <property type="entry name" value="DUF4070"/>
</dbReference>
<keyword evidence="2" id="KW-0949">S-adenosyl-L-methionine</keyword>
<dbReference type="SMART" id="SM00729">
    <property type="entry name" value="Elp3"/>
    <property type="match status" value="1"/>
</dbReference>
<dbReference type="GO" id="GO:0003824">
    <property type="term" value="F:catalytic activity"/>
    <property type="evidence" value="ECO:0007669"/>
    <property type="project" value="InterPro"/>
</dbReference>
<evidence type="ECO:0000313" key="7">
    <source>
        <dbReference type="EMBL" id="RAI02962.1"/>
    </source>
</evidence>
<dbReference type="PROSITE" id="PS51918">
    <property type="entry name" value="RADICAL_SAM"/>
    <property type="match status" value="1"/>
</dbReference>
<dbReference type="Proteomes" id="UP000249590">
    <property type="component" value="Unassembled WGS sequence"/>
</dbReference>
<evidence type="ECO:0000256" key="3">
    <source>
        <dbReference type="ARBA" id="ARBA00022723"/>
    </source>
</evidence>
<dbReference type="SUPFAM" id="SSF102114">
    <property type="entry name" value="Radical SAM enzymes"/>
    <property type="match status" value="1"/>
</dbReference>
<dbReference type="CDD" id="cd01335">
    <property type="entry name" value="Radical_SAM"/>
    <property type="match status" value="1"/>
</dbReference>
<dbReference type="SFLD" id="SFLDG01082">
    <property type="entry name" value="B12-binding_domain_containing"/>
    <property type="match status" value="1"/>
</dbReference>
<dbReference type="InterPro" id="IPR051198">
    <property type="entry name" value="BchE-like"/>
</dbReference>
<dbReference type="Gene3D" id="3.40.50.280">
    <property type="entry name" value="Cobalamin-binding domain"/>
    <property type="match status" value="1"/>
</dbReference>
<evidence type="ECO:0000256" key="4">
    <source>
        <dbReference type="ARBA" id="ARBA00023004"/>
    </source>
</evidence>
<feature type="domain" description="Radical SAM core" evidence="6">
    <location>
        <begin position="196"/>
        <end position="428"/>
    </location>
</feature>
<dbReference type="PANTHER" id="PTHR43409">
    <property type="entry name" value="ANAEROBIC MAGNESIUM-PROTOPORPHYRIN IX MONOMETHYL ESTER CYCLASE-RELATED"/>
    <property type="match status" value="1"/>
</dbReference>
<dbReference type="SFLD" id="SFLDS00029">
    <property type="entry name" value="Radical_SAM"/>
    <property type="match status" value="1"/>
</dbReference>
<evidence type="ECO:0000256" key="1">
    <source>
        <dbReference type="ARBA" id="ARBA00001966"/>
    </source>
</evidence>
<dbReference type="GO" id="GO:0051536">
    <property type="term" value="F:iron-sulfur cluster binding"/>
    <property type="evidence" value="ECO:0007669"/>
    <property type="project" value="UniProtKB-KW"/>
</dbReference>
<reference evidence="7 8" key="1">
    <citation type="submission" date="2018-05" db="EMBL/GenBank/DDBJ databases">
        <title>Acuticoccus sediminis sp. nov., isolated from deep-sea sediment of Indian Ocean.</title>
        <authorList>
            <person name="Liu X."/>
            <person name="Lai Q."/>
            <person name="Du Y."/>
            <person name="Sun F."/>
            <person name="Zhang X."/>
            <person name="Wang S."/>
            <person name="Shao Z."/>
        </authorList>
    </citation>
    <scope>NUCLEOTIDE SEQUENCE [LARGE SCALE GENOMIC DNA]</scope>
    <source>
        <strain evidence="7 8">PTG4-2</strain>
    </source>
</reference>